<dbReference type="RefSeq" id="WP_143029458.1">
    <property type="nucleotide sequence ID" value="NZ_CP121669.1"/>
</dbReference>
<sequence length="85" mass="9131">MTKTILVSLAVVSLSTAAFADARTAQHRTHQRLVMGTALSPAVLNANASLNGDVSDRAMRMRSLRESGYNPKNDFDANGNVWVGN</sequence>
<dbReference type="AlphaFoldDB" id="A0A1G6K8L6"/>
<proteinExistence type="predicted"/>
<keyword evidence="2" id="KW-0732">Signal</keyword>
<evidence type="ECO:0000313" key="3">
    <source>
        <dbReference type="EMBL" id="SDC27360.1"/>
    </source>
</evidence>
<name>A0A1G6K8L6_9BRAD</name>
<gene>
    <name evidence="3" type="ORF">SAMN05216337_10024</name>
</gene>
<dbReference type="EMBL" id="FMZW01000002">
    <property type="protein sequence ID" value="SDC27360.1"/>
    <property type="molecule type" value="Genomic_DNA"/>
</dbReference>
<dbReference type="Proteomes" id="UP000199245">
    <property type="component" value="Unassembled WGS sequence"/>
</dbReference>
<protein>
    <recommendedName>
        <fullName evidence="5">DUF4148 domain-containing protein</fullName>
    </recommendedName>
</protein>
<feature type="region of interest" description="Disordered" evidence="1">
    <location>
        <begin position="65"/>
        <end position="85"/>
    </location>
</feature>
<evidence type="ECO:0000256" key="2">
    <source>
        <dbReference type="SAM" id="SignalP"/>
    </source>
</evidence>
<reference evidence="3 4" key="1">
    <citation type="submission" date="2016-10" db="EMBL/GenBank/DDBJ databases">
        <authorList>
            <person name="de Groot N.N."/>
        </authorList>
    </citation>
    <scope>NUCLEOTIDE SEQUENCE [LARGE SCALE GENOMIC DNA]</scope>
    <source>
        <strain evidence="3 4">R5</strain>
    </source>
</reference>
<evidence type="ECO:0000313" key="4">
    <source>
        <dbReference type="Proteomes" id="UP000199245"/>
    </source>
</evidence>
<feature type="signal peptide" evidence="2">
    <location>
        <begin position="1"/>
        <end position="20"/>
    </location>
</feature>
<evidence type="ECO:0000256" key="1">
    <source>
        <dbReference type="SAM" id="MobiDB-lite"/>
    </source>
</evidence>
<organism evidence="3 4">
    <name type="scientific">Bradyrhizobium brasilense</name>
    <dbReference type="NCBI Taxonomy" id="1419277"/>
    <lineage>
        <taxon>Bacteria</taxon>
        <taxon>Pseudomonadati</taxon>
        <taxon>Pseudomonadota</taxon>
        <taxon>Alphaproteobacteria</taxon>
        <taxon>Hyphomicrobiales</taxon>
        <taxon>Nitrobacteraceae</taxon>
        <taxon>Bradyrhizobium</taxon>
    </lineage>
</organism>
<evidence type="ECO:0008006" key="5">
    <source>
        <dbReference type="Google" id="ProtNLM"/>
    </source>
</evidence>
<feature type="chain" id="PRO_5011792308" description="DUF4148 domain-containing protein" evidence="2">
    <location>
        <begin position="21"/>
        <end position="85"/>
    </location>
</feature>
<accession>A0A1G6K8L6</accession>